<reference evidence="3" key="1">
    <citation type="submission" date="2023-05" db="EMBL/GenBank/DDBJ databases">
        <title>Genome and transcriptome analyses reveal genes involved in the formation of fine ridges on petal epidermal cells in Hibiscus trionum.</title>
        <authorList>
            <person name="Koshimizu S."/>
            <person name="Masuda S."/>
            <person name="Ishii T."/>
            <person name="Shirasu K."/>
            <person name="Hoshino A."/>
            <person name="Arita M."/>
        </authorList>
    </citation>
    <scope>NUCLEOTIDE SEQUENCE</scope>
    <source>
        <strain evidence="3">Hamamatsu line</strain>
    </source>
</reference>
<evidence type="ECO:0000313" key="3">
    <source>
        <dbReference type="EMBL" id="GMJ16111.1"/>
    </source>
</evidence>
<accession>A0A9W7JK16</accession>
<dbReference type="Gene3D" id="3.40.50.1110">
    <property type="entry name" value="SGNH hydrolase"/>
    <property type="match status" value="1"/>
</dbReference>
<dbReference type="EMBL" id="BSYR01000101">
    <property type="protein sequence ID" value="GMJ16111.1"/>
    <property type="molecule type" value="Genomic_DNA"/>
</dbReference>
<dbReference type="GO" id="GO:0016788">
    <property type="term" value="F:hydrolase activity, acting on ester bonds"/>
    <property type="evidence" value="ECO:0007669"/>
    <property type="project" value="InterPro"/>
</dbReference>
<comment type="caution">
    <text evidence="3">The sequence shown here is derived from an EMBL/GenBank/DDBJ whole genome shotgun (WGS) entry which is preliminary data.</text>
</comment>
<protein>
    <recommendedName>
        <fullName evidence="5">GDSL esterase/lipase</fullName>
    </recommendedName>
</protein>
<keyword evidence="4" id="KW-1185">Reference proteome</keyword>
<sequence length="350" mass="39235">MAFIIIPWILFIRILALCSKSDANVSAVIAFGDSFVDSGNNNYIPTLAKSNFKPYGRNFPGATPTGRFCDGRLHPDFISEGFGLKPILPAYLDPTFSISDFATGVSFGSASTGYDNATSDLLKVIPLWKEVEFYKEYQTKLRAYLGDREADGVISDALYVINIGTNDFILNYFARPLRKSQFTVEEYQDFLIRIAENFIKQIYSLGARKLSLIGLLPLGCFPVERAMNIRNPLNCLEERNKAALGFNGKLNATVTKLSNELPGLKVLFFAEIYELLLQFITRPSDYGFEVVEKGCCGVGLVETAVLCNRLNPFTCPDANKYVFWDSIHPSQRTNKIVVDELMPRLKQVFL</sequence>
<name>A0A9W7JK16_HIBTR</name>
<keyword evidence="2" id="KW-0732">Signal</keyword>
<dbReference type="FunFam" id="3.40.50.1110:FF:000003">
    <property type="entry name" value="GDSL esterase/lipase APG"/>
    <property type="match status" value="1"/>
</dbReference>
<feature type="signal peptide" evidence="2">
    <location>
        <begin position="1"/>
        <end position="23"/>
    </location>
</feature>
<dbReference type="SUPFAM" id="SSF52266">
    <property type="entry name" value="SGNH hydrolase"/>
    <property type="match status" value="1"/>
</dbReference>
<dbReference type="Pfam" id="PF00657">
    <property type="entry name" value="Lipase_GDSL"/>
    <property type="match status" value="1"/>
</dbReference>
<proteinExistence type="inferred from homology"/>
<organism evidence="3 4">
    <name type="scientific">Hibiscus trionum</name>
    <name type="common">Flower of an hour</name>
    <dbReference type="NCBI Taxonomy" id="183268"/>
    <lineage>
        <taxon>Eukaryota</taxon>
        <taxon>Viridiplantae</taxon>
        <taxon>Streptophyta</taxon>
        <taxon>Embryophyta</taxon>
        <taxon>Tracheophyta</taxon>
        <taxon>Spermatophyta</taxon>
        <taxon>Magnoliopsida</taxon>
        <taxon>eudicotyledons</taxon>
        <taxon>Gunneridae</taxon>
        <taxon>Pentapetalae</taxon>
        <taxon>rosids</taxon>
        <taxon>malvids</taxon>
        <taxon>Malvales</taxon>
        <taxon>Malvaceae</taxon>
        <taxon>Malvoideae</taxon>
        <taxon>Hibiscus</taxon>
    </lineage>
</organism>
<dbReference type="InterPro" id="IPR001087">
    <property type="entry name" value="GDSL"/>
</dbReference>
<evidence type="ECO:0000256" key="1">
    <source>
        <dbReference type="ARBA" id="ARBA00008668"/>
    </source>
</evidence>
<feature type="chain" id="PRO_5040721433" description="GDSL esterase/lipase" evidence="2">
    <location>
        <begin position="24"/>
        <end position="350"/>
    </location>
</feature>
<dbReference type="InterPro" id="IPR035669">
    <property type="entry name" value="SGNH_plant_lipase-like"/>
</dbReference>
<dbReference type="AlphaFoldDB" id="A0A9W7JK16"/>
<gene>
    <name evidence="3" type="ORF">HRI_005280300</name>
</gene>
<evidence type="ECO:0008006" key="5">
    <source>
        <dbReference type="Google" id="ProtNLM"/>
    </source>
</evidence>
<evidence type="ECO:0000313" key="4">
    <source>
        <dbReference type="Proteomes" id="UP001165190"/>
    </source>
</evidence>
<comment type="similarity">
    <text evidence="1">Belongs to the 'GDSL' lipolytic enzyme family.</text>
</comment>
<dbReference type="Proteomes" id="UP001165190">
    <property type="component" value="Unassembled WGS sequence"/>
</dbReference>
<dbReference type="PANTHER" id="PTHR45642">
    <property type="entry name" value="GDSL ESTERASE/LIPASE EXL3"/>
    <property type="match status" value="1"/>
</dbReference>
<dbReference type="OrthoDB" id="1600564at2759"/>
<dbReference type="PANTHER" id="PTHR45642:SF51">
    <property type="entry name" value="GDSL-LIKE LIPASE_ACYLHYDROLASE"/>
    <property type="match status" value="1"/>
</dbReference>
<evidence type="ECO:0000256" key="2">
    <source>
        <dbReference type="SAM" id="SignalP"/>
    </source>
</evidence>
<dbReference type="InterPro" id="IPR036514">
    <property type="entry name" value="SGNH_hydro_sf"/>
</dbReference>
<dbReference type="InterPro" id="IPR050592">
    <property type="entry name" value="GDSL_lipolytic_enzyme"/>
</dbReference>
<dbReference type="CDD" id="cd01837">
    <property type="entry name" value="SGNH_plant_lipase_like"/>
    <property type="match status" value="1"/>
</dbReference>